<accession>A0A0D8Y3B1</accession>
<keyword evidence="2" id="KW-1185">Reference proteome</keyword>
<reference evidence="2" key="2">
    <citation type="journal article" date="2016" name="Sci. Rep.">
        <title>Dictyocaulus viviparus genome, variome and transcriptome elucidate lungworm biology and support future intervention.</title>
        <authorList>
            <person name="McNulty S.N."/>
            <person name="Strube C."/>
            <person name="Rosa B.A."/>
            <person name="Martin J.C."/>
            <person name="Tyagi R."/>
            <person name="Choi Y.J."/>
            <person name="Wang Q."/>
            <person name="Hallsworth Pepin K."/>
            <person name="Zhang X."/>
            <person name="Ozersky P."/>
            <person name="Wilson R.K."/>
            <person name="Sternberg P.W."/>
            <person name="Gasser R.B."/>
            <person name="Mitreva M."/>
        </authorList>
    </citation>
    <scope>NUCLEOTIDE SEQUENCE [LARGE SCALE GENOMIC DNA]</scope>
    <source>
        <strain evidence="2">HannoverDv2000</strain>
    </source>
</reference>
<dbReference type="Proteomes" id="UP000053766">
    <property type="component" value="Unassembled WGS sequence"/>
</dbReference>
<name>A0A0D8Y3B1_DICVI</name>
<evidence type="ECO:0000313" key="2">
    <source>
        <dbReference type="Proteomes" id="UP000053766"/>
    </source>
</evidence>
<organism evidence="1 2">
    <name type="scientific">Dictyocaulus viviparus</name>
    <name type="common">Bovine lungworm</name>
    <dbReference type="NCBI Taxonomy" id="29172"/>
    <lineage>
        <taxon>Eukaryota</taxon>
        <taxon>Metazoa</taxon>
        <taxon>Ecdysozoa</taxon>
        <taxon>Nematoda</taxon>
        <taxon>Chromadorea</taxon>
        <taxon>Rhabditida</taxon>
        <taxon>Rhabditina</taxon>
        <taxon>Rhabditomorpha</taxon>
        <taxon>Strongyloidea</taxon>
        <taxon>Metastrongylidae</taxon>
        <taxon>Dictyocaulus</taxon>
    </lineage>
</organism>
<sequence length="83" mass="9781">MINNRQFKKTKSAVLSFTPKLAPNNESHNRRLERGKKSDRWGQSLNKTCYMVKLETRQTDRAAAETHRDEFIEIALVTRFKWG</sequence>
<dbReference type="AlphaFoldDB" id="A0A0D8Y3B1"/>
<evidence type="ECO:0000313" key="1">
    <source>
        <dbReference type="EMBL" id="KJH50514.1"/>
    </source>
</evidence>
<proteinExistence type="predicted"/>
<gene>
    <name evidence="1" type="ORF">DICVIV_03364</name>
</gene>
<dbReference type="EMBL" id="KN716204">
    <property type="protein sequence ID" value="KJH50514.1"/>
    <property type="molecule type" value="Genomic_DNA"/>
</dbReference>
<reference evidence="1 2" key="1">
    <citation type="submission" date="2013-11" db="EMBL/GenBank/DDBJ databases">
        <title>Draft genome of the bovine lungworm Dictyocaulus viviparus.</title>
        <authorList>
            <person name="Mitreva M."/>
        </authorList>
    </citation>
    <scope>NUCLEOTIDE SEQUENCE [LARGE SCALE GENOMIC DNA]</scope>
    <source>
        <strain evidence="1 2">HannoverDv2000</strain>
    </source>
</reference>
<protein>
    <submittedName>
        <fullName evidence="1">Uncharacterized protein</fullName>
    </submittedName>
</protein>